<gene>
    <name evidence="1" type="ORF">FOQG_06275</name>
</gene>
<organism evidence="1 2">
    <name type="scientific">Fusarium oxysporum f. sp. raphani 54005</name>
    <dbReference type="NCBI Taxonomy" id="1089458"/>
    <lineage>
        <taxon>Eukaryota</taxon>
        <taxon>Fungi</taxon>
        <taxon>Dikarya</taxon>
        <taxon>Ascomycota</taxon>
        <taxon>Pezizomycotina</taxon>
        <taxon>Sordariomycetes</taxon>
        <taxon>Hypocreomycetidae</taxon>
        <taxon>Hypocreales</taxon>
        <taxon>Nectriaceae</taxon>
        <taxon>Fusarium</taxon>
        <taxon>Fusarium oxysporum species complex</taxon>
    </lineage>
</organism>
<accession>X0CJQ7</accession>
<proteinExistence type="predicted"/>
<protein>
    <submittedName>
        <fullName evidence="1">Uncharacterized protein</fullName>
    </submittedName>
</protein>
<dbReference type="HOGENOM" id="CLU_3335615_0_0_1"/>
<dbReference type="Proteomes" id="UP000030663">
    <property type="component" value="Unassembled WGS sequence"/>
</dbReference>
<dbReference type="EMBL" id="JH658372">
    <property type="protein sequence ID" value="EXK91523.1"/>
    <property type="molecule type" value="Genomic_DNA"/>
</dbReference>
<sequence length="38" mass="4222">MEISVIFRVSKDLKTRVPSLGIAKQDMLESNALTTLTD</sequence>
<dbReference type="AlphaFoldDB" id="X0CJQ7"/>
<evidence type="ECO:0000313" key="2">
    <source>
        <dbReference type="Proteomes" id="UP000030663"/>
    </source>
</evidence>
<keyword evidence="2" id="KW-1185">Reference proteome</keyword>
<evidence type="ECO:0000313" key="1">
    <source>
        <dbReference type="EMBL" id="EXK91523.1"/>
    </source>
</evidence>
<name>X0CJQ7_FUSOX</name>
<reference evidence="1 2" key="1">
    <citation type="submission" date="2011-11" db="EMBL/GenBank/DDBJ databases">
        <title>The Genome Sequence of Fusarium oxysporum PHW815.</title>
        <authorList>
            <consortium name="The Broad Institute Genome Sequencing Platform"/>
            <person name="Ma L.-J."/>
            <person name="Gale L.R."/>
            <person name="Schwartz D.C."/>
            <person name="Zhou S."/>
            <person name="Corby-Kistler H."/>
            <person name="Young S.K."/>
            <person name="Zeng Q."/>
            <person name="Gargeya S."/>
            <person name="Fitzgerald M."/>
            <person name="Haas B."/>
            <person name="Abouelleil A."/>
            <person name="Alvarado L."/>
            <person name="Arachchi H.M."/>
            <person name="Berlin A."/>
            <person name="Brown A."/>
            <person name="Chapman S.B."/>
            <person name="Chen Z."/>
            <person name="Dunbar C."/>
            <person name="Freedman E."/>
            <person name="Gearin G."/>
            <person name="Goldberg J."/>
            <person name="Griggs A."/>
            <person name="Gujja S."/>
            <person name="Heiman D."/>
            <person name="Howarth C."/>
            <person name="Larson L."/>
            <person name="Lui A."/>
            <person name="MacDonald P.J.P."/>
            <person name="Montmayeur A."/>
            <person name="Murphy C."/>
            <person name="Neiman D."/>
            <person name="Pearson M."/>
            <person name="Priest M."/>
            <person name="Roberts A."/>
            <person name="Saif S."/>
            <person name="Shea T."/>
            <person name="Shenoy N."/>
            <person name="Sisk P."/>
            <person name="Stolte C."/>
            <person name="Sykes S."/>
            <person name="Wortman J."/>
            <person name="Nusbaum C."/>
            <person name="Birren B."/>
        </authorList>
    </citation>
    <scope>NUCLEOTIDE SEQUENCE [LARGE SCALE GENOMIC DNA]</scope>
    <source>
        <strain evidence="1 2">54005</strain>
    </source>
</reference>